<evidence type="ECO:0000259" key="1">
    <source>
        <dbReference type="Pfam" id="PF04577"/>
    </source>
</evidence>
<dbReference type="Proteomes" id="UP001139494">
    <property type="component" value="Unassembled WGS sequence"/>
</dbReference>
<organism evidence="2 3">
    <name type="scientific">Natronomonas aquatica</name>
    <dbReference type="NCBI Taxonomy" id="2841590"/>
    <lineage>
        <taxon>Archaea</taxon>
        <taxon>Methanobacteriati</taxon>
        <taxon>Methanobacteriota</taxon>
        <taxon>Stenosarchaea group</taxon>
        <taxon>Halobacteria</taxon>
        <taxon>Halobacteriales</taxon>
        <taxon>Natronomonadaceae</taxon>
        <taxon>Natronomonas</taxon>
    </lineage>
</organism>
<reference evidence="2" key="1">
    <citation type="journal article" date="2023" name="Front. Microbiol.">
        <title>Genomic-based phylogenetic and metabolic analyses of the genus Natronomonas, and description of Natronomonas aquatica sp. nov.</title>
        <authorList>
            <person name="Garcia-Roldan A."/>
            <person name="Duran-Viseras A."/>
            <person name="de la Haba R.R."/>
            <person name="Corral P."/>
            <person name="Sanchez-Porro C."/>
            <person name="Ventosa A."/>
        </authorList>
    </citation>
    <scope>NUCLEOTIDE SEQUENCE</scope>
    <source>
        <strain evidence="2">F2-12</strain>
    </source>
</reference>
<feature type="domain" description="Glycosyltransferase 61 catalytic" evidence="1">
    <location>
        <begin position="199"/>
        <end position="367"/>
    </location>
</feature>
<comment type="caution">
    <text evidence="2">The sequence shown here is derived from an EMBL/GenBank/DDBJ whole genome shotgun (WGS) entry which is preliminary data.</text>
</comment>
<dbReference type="InterPro" id="IPR049625">
    <property type="entry name" value="Glyco_transf_61_cat"/>
</dbReference>
<proteinExistence type="predicted"/>
<sequence length="432" mass="49827">MSSLRRLYESLPNEAQYVAKKGYNLTKETERSTIMYLLDTNVISTLDRSDLKSHPEIEYYAHDKPEQHTFVAPTVPGKDDIIQEAIRRDRWRDDLTTLDDKKDPKYSVECHEPFVAELPNITIFGPHALARTPNRELPLEVKANLRDRGGSFAAMFRSTLRWFGRVNTMKSIIDPGPSDQNFEVAASILTGRKNTTPAYGHWLVEILPRIRRIKHYQRQTGKNPIILVNPNITDWQIETLELVGVDTSNLIKWEGGQASVDRYVLPMWAKTKWCTSDIDWIREQIANGVDYEKHLDRFSSRIYLSRANMDRRQVTNREQLVDTISDYGFESYSPESMKFAEQVALFKQANIIIGPTGSSFTNIIFSADANIIELFQPENFITWQFELSQVLDHEYHALFGDGVDENDNTINPHHQDFCISPDQVTDLLEKII</sequence>
<accession>A0A9R1CSZ4</accession>
<protein>
    <submittedName>
        <fullName evidence="2">Glycosyltransferase family 61 protein</fullName>
    </submittedName>
</protein>
<keyword evidence="3" id="KW-1185">Reference proteome</keyword>
<dbReference type="GO" id="GO:0016757">
    <property type="term" value="F:glycosyltransferase activity"/>
    <property type="evidence" value="ECO:0007669"/>
    <property type="project" value="InterPro"/>
</dbReference>
<dbReference type="Pfam" id="PF04577">
    <property type="entry name" value="Glyco_transf_61"/>
    <property type="match status" value="1"/>
</dbReference>
<gene>
    <name evidence="2" type="ORF">KM295_06445</name>
</gene>
<dbReference type="AlphaFoldDB" id="A0A9R1CSZ4"/>
<evidence type="ECO:0000313" key="2">
    <source>
        <dbReference type="EMBL" id="MCQ4333129.1"/>
    </source>
</evidence>
<name>A0A9R1CSZ4_9EURY</name>
<evidence type="ECO:0000313" key="3">
    <source>
        <dbReference type="Proteomes" id="UP001139494"/>
    </source>
</evidence>
<dbReference type="EMBL" id="JAHLKM010000005">
    <property type="protein sequence ID" value="MCQ4333129.1"/>
    <property type="molecule type" value="Genomic_DNA"/>
</dbReference>
<dbReference type="RefSeq" id="WP_256029148.1">
    <property type="nucleotide sequence ID" value="NZ_JAHLKM010000005.1"/>
</dbReference>